<organism evidence="1 2">
    <name type="scientific">Mycena maculata</name>
    <dbReference type="NCBI Taxonomy" id="230809"/>
    <lineage>
        <taxon>Eukaryota</taxon>
        <taxon>Fungi</taxon>
        <taxon>Dikarya</taxon>
        <taxon>Basidiomycota</taxon>
        <taxon>Agaricomycotina</taxon>
        <taxon>Agaricomycetes</taxon>
        <taxon>Agaricomycetidae</taxon>
        <taxon>Agaricales</taxon>
        <taxon>Marasmiineae</taxon>
        <taxon>Mycenaceae</taxon>
        <taxon>Mycena</taxon>
    </lineage>
</organism>
<evidence type="ECO:0008006" key="3">
    <source>
        <dbReference type="Google" id="ProtNLM"/>
    </source>
</evidence>
<evidence type="ECO:0000313" key="1">
    <source>
        <dbReference type="EMBL" id="KAJ7768593.1"/>
    </source>
</evidence>
<dbReference type="AlphaFoldDB" id="A0AAD7NNJ7"/>
<dbReference type="EMBL" id="JARJLG010000027">
    <property type="protein sequence ID" value="KAJ7768593.1"/>
    <property type="molecule type" value="Genomic_DNA"/>
</dbReference>
<protein>
    <recommendedName>
        <fullName evidence="3">F-box domain-containing protein</fullName>
    </recommendedName>
</protein>
<feature type="non-terminal residue" evidence="1">
    <location>
        <position position="227"/>
    </location>
</feature>
<reference evidence="1" key="1">
    <citation type="submission" date="2023-03" db="EMBL/GenBank/DDBJ databases">
        <title>Massive genome expansion in bonnet fungi (Mycena s.s.) driven by repeated elements and novel gene families across ecological guilds.</title>
        <authorList>
            <consortium name="Lawrence Berkeley National Laboratory"/>
            <person name="Harder C.B."/>
            <person name="Miyauchi S."/>
            <person name="Viragh M."/>
            <person name="Kuo A."/>
            <person name="Thoen E."/>
            <person name="Andreopoulos B."/>
            <person name="Lu D."/>
            <person name="Skrede I."/>
            <person name="Drula E."/>
            <person name="Henrissat B."/>
            <person name="Morin E."/>
            <person name="Kohler A."/>
            <person name="Barry K."/>
            <person name="LaButti K."/>
            <person name="Morin E."/>
            <person name="Salamov A."/>
            <person name="Lipzen A."/>
            <person name="Mereny Z."/>
            <person name="Hegedus B."/>
            <person name="Baldrian P."/>
            <person name="Stursova M."/>
            <person name="Weitz H."/>
            <person name="Taylor A."/>
            <person name="Grigoriev I.V."/>
            <person name="Nagy L.G."/>
            <person name="Martin F."/>
            <person name="Kauserud H."/>
        </authorList>
    </citation>
    <scope>NUCLEOTIDE SEQUENCE</scope>
    <source>
        <strain evidence="1">CBHHK188m</strain>
    </source>
</reference>
<keyword evidence="2" id="KW-1185">Reference proteome</keyword>
<evidence type="ECO:0000313" key="2">
    <source>
        <dbReference type="Proteomes" id="UP001215280"/>
    </source>
</evidence>
<accession>A0AAD7NNJ7</accession>
<sequence length="227" mass="25363">MDSLFASKLGTNYCAGDEESIQIETFLIGPSLRLKRLNDEIAEMQKALDKLTEKRDTLRGFVQAHVALVSSVRCVPLDILKAIFMACLPTHHNCLMSAREPPVLLGRILTVCSSWRIITLSTPGLWASLHVAVPMNRSKGGLKECEQRLEVPRTWLQRSGQHLLSISLQSPRNIPTDTPFSTPAFLRTVLSFASRWQHIRLVIPGQLSETLEQLTAGDVHMLRSLTV</sequence>
<dbReference type="Proteomes" id="UP001215280">
    <property type="component" value="Unassembled WGS sequence"/>
</dbReference>
<proteinExistence type="predicted"/>
<name>A0AAD7NNJ7_9AGAR</name>
<gene>
    <name evidence="1" type="ORF">DFH07DRAFT_708786</name>
</gene>
<comment type="caution">
    <text evidence="1">The sequence shown here is derived from an EMBL/GenBank/DDBJ whole genome shotgun (WGS) entry which is preliminary data.</text>
</comment>